<accession>A0A8S4QM65</accession>
<dbReference type="AlphaFoldDB" id="A0A8S4QM65"/>
<dbReference type="InterPro" id="IPR013320">
    <property type="entry name" value="ConA-like_dom_sf"/>
</dbReference>
<protein>
    <submittedName>
        <fullName evidence="2">Jg4984 protein</fullName>
    </submittedName>
</protein>
<organism evidence="2 3">
    <name type="scientific">Pararge aegeria aegeria</name>
    <dbReference type="NCBI Taxonomy" id="348720"/>
    <lineage>
        <taxon>Eukaryota</taxon>
        <taxon>Metazoa</taxon>
        <taxon>Ecdysozoa</taxon>
        <taxon>Arthropoda</taxon>
        <taxon>Hexapoda</taxon>
        <taxon>Insecta</taxon>
        <taxon>Pterygota</taxon>
        <taxon>Neoptera</taxon>
        <taxon>Endopterygota</taxon>
        <taxon>Lepidoptera</taxon>
        <taxon>Glossata</taxon>
        <taxon>Ditrysia</taxon>
        <taxon>Papilionoidea</taxon>
        <taxon>Nymphalidae</taxon>
        <taxon>Satyrinae</taxon>
        <taxon>Satyrini</taxon>
        <taxon>Parargina</taxon>
        <taxon>Pararge</taxon>
    </lineage>
</organism>
<dbReference type="EMBL" id="CAKXAJ010010091">
    <property type="protein sequence ID" value="CAH2211393.1"/>
    <property type="molecule type" value="Genomic_DNA"/>
</dbReference>
<proteinExistence type="predicted"/>
<sequence length="84" mass="9767">MPLGNWLVPELHLEPRDNVYGDQNYASGLLKVGFVKGNVEDSKNLYGGPILNDATPFRTRYMKEKIGYDHWNKVFHNYTLVWKP</sequence>
<dbReference type="Proteomes" id="UP000838756">
    <property type="component" value="Unassembled WGS sequence"/>
</dbReference>
<dbReference type="Gene3D" id="2.60.120.200">
    <property type="match status" value="1"/>
</dbReference>
<dbReference type="InterPro" id="IPR000757">
    <property type="entry name" value="Beta-glucanase-like"/>
</dbReference>
<gene>
    <name evidence="2" type="primary">jg4984</name>
    <name evidence="2" type="ORF">PAEG_LOCUS3210</name>
</gene>
<evidence type="ECO:0000259" key="1">
    <source>
        <dbReference type="PROSITE" id="PS51762"/>
    </source>
</evidence>
<name>A0A8S4QM65_9NEOP</name>
<feature type="non-terminal residue" evidence="2">
    <location>
        <position position="1"/>
    </location>
</feature>
<dbReference type="PROSITE" id="PS51762">
    <property type="entry name" value="GH16_2"/>
    <property type="match status" value="1"/>
</dbReference>
<keyword evidence="3" id="KW-1185">Reference proteome</keyword>
<dbReference type="GO" id="GO:0005975">
    <property type="term" value="P:carbohydrate metabolic process"/>
    <property type="evidence" value="ECO:0007669"/>
    <property type="project" value="InterPro"/>
</dbReference>
<evidence type="ECO:0000313" key="2">
    <source>
        <dbReference type="EMBL" id="CAH2211393.1"/>
    </source>
</evidence>
<dbReference type="SUPFAM" id="SSF49899">
    <property type="entry name" value="Concanavalin A-like lectins/glucanases"/>
    <property type="match status" value="1"/>
</dbReference>
<evidence type="ECO:0000313" key="3">
    <source>
        <dbReference type="Proteomes" id="UP000838756"/>
    </source>
</evidence>
<feature type="non-terminal residue" evidence="2">
    <location>
        <position position="84"/>
    </location>
</feature>
<dbReference type="OrthoDB" id="4781at2759"/>
<feature type="domain" description="GH16" evidence="1">
    <location>
        <begin position="1"/>
        <end position="84"/>
    </location>
</feature>
<dbReference type="GO" id="GO:0004553">
    <property type="term" value="F:hydrolase activity, hydrolyzing O-glycosyl compounds"/>
    <property type="evidence" value="ECO:0007669"/>
    <property type="project" value="InterPro"/>
</dbReference>
<reference evidence="2" key="1">
    <citation type="submission" date="2022-03" db="EMBL/GenBank/DDBJ databases">
        <authorList>
            <person name="Lindestad O."/>
        </authorList>
    </citation>
    <scope>NUCLEOTIDE SEQUENCE</scope>
</reference>
<comment type="caution">
    <text evidence="2">The sequence shown here is derived from an EMBL/GenBank/DDBJ whole genome shotgun (WGS) entry which is preliminary data.</text>
</comment>